<keyword evidence="2" id="KW-0732">Signal</keyword>
<dbReference type="RefSeq" id="WP_200356883.1">
    <property type="nucleotide sequence ID" value="NZ_JAENIL010000033.1"/>
</dbReference>
<keyword evidence="4" id="KW-1185">Reference proteome</keyword>
<dbReference type="SUPFAM" id="SSF49785">
    <property type="entry name" value="Galactose-binding domain-like"/>
    <property type="match status" value="1"/>
</dbReference>
<reference evidence="3" key="1">
    <citation type="submission" date="2021-01" db="EMBL/GenBank/DDBJ databases">
        <title>Modified the classification status of verrucomicrobia.</title>
        <authorList>
            <person name="Feng X."/>
        </authorList>
    </citation>
    <scope>NUCLEOTIDE SEQUENCE</scope>
    <source>
        <strain evidence="3">KCTC 13126</strain>
    </source>
</reference>
<name>A0A934RXN8_9BACT</name>
<dbReference type="Proteomes" id="UP000617628">
    <property type="component" value="Unassembled WGS sequence"/>
</dbReference>
<evidence type="ECO:0008006" key="5">
    <source>
        <dbReference type="Google" id="ProtNLM"/>
    </source>
</evidence>
<sequence>MPFPTKLFLISLLAPLSLQAAEDPLFQLFEDPPSEYRPFVRWWWNGARIDEQEAIRQLDVLKDAGFGGVEINTIAMPHEADPSTFEHAPAMTWLGPDWCNTVEAVALAAKQRDLTPDIIIGSGWPFGGEFLETDHQIQRLRITKTPLQGPLATSIELTKLANANSGSEDHESIHDTTPSRSEYTFLRLVNEDAYENEASGQLGTELLHQTSDGSIDIKIPEGNFTLILGIVETGYTQVKLGAPGAKGRILDHFNGTAVSKYLDYMSTEMERNIGENWGDLFRATFVDSLELAHCNWTHDFPSQFEKRRGYSATPFLPFILDPERQDKTTRRARYDYSKTIIELFDERFATTYVEWCERNNLGSRIQAYGRETHPLHGSMRPTHPEGESWLWHDERDRPRIFADSSAINKYASSAAHLSGKRTVSFEAMTNAVPVFRETLGDFKRTFDLTAQSGPNHPIIHGFNYTPLEAGFPGWVRFGCYLNERNPFWQHMHQFNDYAARVGTILRNSDYQAQIAVLAPRPEEWERYGLLYQPFPEKVYPWYQYRLPIALQKLGFGVDFVSEEIIAESTIENGIINYNGRKYQALVLEEVAAISQSAAEKVAQFSNQSGKLVIIGDRPSRNSGLSPNWETNSAYIKEIFSTLRNHNTLDVPPPAPPEGYTSETASGKRGEPFDDSQLIRSLAHIFQKLDLQQPAKLNAPSPWISLVHHKSDDDRDFLFLSNSNNTESVEFELTPQMLAPHAELWSPHDGSRIPIALSPKGTLKYTLQPADSILLAFANTSKPQATPIPPPTRRTESTTLSGQWTLLFQPADGSPSFERQSKKLADISLSSDPALASFSGKITYQKEIELPEAISDALLDLGIVNGTSTLKLNGKTIACKWYGAHEYKLGDIPSGRHSIEIEVTTTLGNYLKSLKDNKTAQRWTHWYRPIESGILQPVELVYSPN</sequence>
<dbReference type="Gene3D" id="2.60.120.260">
    <property type="entry name" value="Galactose-binding domain-like"/>
    <property type="match status" value="1"/>
</dbReference>
<evidence type="ECO:0000256" key="1">
    <source>
        <dbReference type="SAM" id="MobiDB-lite"/>
    </source>
</evidence>
<dbReference type="EMBL" id="JAENIL010000033">
    <property type="protein sequence ID" value="MBK1878672.1"/>
    <property type="molecule type" value="Genomic_DNA"/>
</dbReference>
<organism evidence="3 4">
    <name type="scientific">Pelagicoccus mobilis</name>
    <dbReference type="NCBI Taxonomy" id="415221"/>
    <lineage>
        <taxon>Bacteria</taxon>
        <taxon>Pseudomonadati</taxon>
        <taxon>Verrucomicrobiota</taxon>
        <taxon>Opitutia</taxon>
        <taxon>Puniceicoccales</taxon>
        <taxon>Pelagicoccaceae</taxon>
        <taxon>Pelagicoccus</taxon>
    </lineage>
</organism>
<dbReference type="InterPro" id="IPR008979">
    <property type="entry name" value="Galactose-bd-like_sf"/>
</dbReference>
<dbReference type="PANTHER" id="PTHR36848">
    <property type="entry name" value="DNA-BINDING PROTEIN (PUTATIVE SECRETED PROTEIN)-RELATED"/>
    <property type="match status" value="1"/>
</dbReference>
<evidence type="ECO:0000313" key="4">
    <source>
        <dbReference type="Proteomes" id="UP000617628"/>
    </source>
</evidence>
<dbReference type="InterPro" id="IPR053161">
    <property type="entry name" value="Ulvan_degrading_GH"/>
</dbReference>
<dbReference type="Pfam" id="PF17132">
    <property type="entry name" value="Glyco_hydro_106"/>
    <property type="match status" value="1"/>
</dbReference>
<evidence type="ECO:0000256" key="2">
    <source>
        <dbReference type="SAM" id="SignalP"/>
    </source>
</evidence>
<feature type="region of interest" description="Disordered" evidence="1">
    <location>
        <begin position="648"/>
        <end position="669"/>
    </location>
</feature>
<dbReference type="AlphaFoldDB" id="A0A934RXN8"/>
<gene>
    <name evidence="3" type="ORF">JIN87_17460</name>
</gene>
<accession>A0A934RXN8</accession>
<protein>
    <recommendedName>
        <fullName evidence="5">Alpha-L-rhamnosidase-like protein</fullName>
    </recommendedName>
</protein>
<dbReference type="PANTHER" id="PTHR36848:SF2">
    <property type="entry name" value="SECRETED PROTEIN"/>
    <property type="match status" value="1"/>
</dbReference>
<feature type="signal peptide" evidence="2">
    <location>
        <begin position="1"/>
        <end position="20"/>
    </location>
</feature>
<proteinExistence type="predicted"/>
<evidence type="ECO:0000313" key="3">
    <source>
        <dbReference type="EMBL" id="MBK1878672.1"/>
    </source>
</evidence>
<comment type="caution">
    <text evidence="3">The sequence shown here is derived from an EMBL/GenBank/DDBJ whole genome shotgun (WGS) entry which is preliminary data.</text>
</comment>
<feature type="chain" id="PRO_5037300717" description="Alpha-L-rhamnosidase-like protein" evidence="2">
    <location>
        <begin position="21"/>
        <end position="944"/>
    </location>
</feature>